<dbReference type="SUPFAM" id="SSF51430">
    <property type="entry name" value="NAD(P)-linked oxidoreductase"/>
    <property type="match status" value="1"/>
</dbReference>
<keyword evidence="1" id="KW-0479">Metal-binding</keyword>
<evidence type="ECO:0000259" key="4">
    <source>
        <dbReference type="PROSITE" id="PS51379"/>
    </source>
</evidence>
<dbReference type="PROSITE" id="PS00198">
    <property type="entry name" value="4FE4S_FER_1"/>
    <property type="match status" value="1"/>
</dbReference>
<organism evidence="5 6">
    <name type="scientific">Hominifimenecus microfluidus</name>
    <dbReference type="NCBI Taxonomy" id="2885348"/>
    <lineage>
        <taxon>Bacteria</taxon>
        <taxon>Bacillati</taxon>
        <taxon>Bacillota</taxon>
        <taxon>Clostridia</taxon>
        <taxon>Lachnospirales</taxon>
        <taxon>Lachnospiraceae</taxon>
        <taxon>Hominifimenecus</taxon>
    </lineage>
</organism>
<keyword evidence="2" id="KW-0408">Iron</keyword>
<dbReference type="PANTHER" id="PTHR43312">
    <property type="entry name" value="D-THREO-ALDOSE 1-DEHYDROGENASE"/>
    <property type="match status" value="1"/>
</dbReference>
<evidence type="ECO:0000256" key="3">
    <source>
        <dbReference type="ARBA" id="ARBA00023014"/>
    </source>
</evidence>
<evidence type="ECO:0000256" key="2">
    <source>
        <dbReference type="ARBA" id="ARBA00023004"/>
    </source>
</evidence>
<dbReference type="GO" id="GO:0016491">
    <property type="term" value="F:oxidoreductase activity"/>
    <property type="evidence" value="ECO:0007669"/>
    <property type="project" value="InterPro"/>
</dbReference>
<reference evidence="5" key="1">
    <citation type="submission" date="2021-10" db="EMBL/GenBank/DDBJ databases">
        <title>Anaerobic single-cell dispensing facilitates the cultivation of human gut bacteria.</title>
        <authorList>
            <person name="Afrizal A."/>
        </authorList>
    </citation>
    <scope>NUCLEOTIDE SEQUENCE</scope>
    <source>
        <strain evidence="5">CLA-AA-H215</strain>
    </source>
</reference>
<dbReference type="RefSeq" id="WP_308453566.1">
    <property type="nucleotide sequence ID" value="NZ_JAJEQR010000021.1"/>
</dbReference>
<dbReference type="InterPro" id="IPR017900">
    <property type="entry name" value="4Fe4S_Fe_S_CS"/>
</dbReference>
<evidence type="ECO:0000256" key="1">
    <source>
        <dbReference type="ARBA" id="ARBA00022723"/>
    </source>
</evidence>
<sequence>MNYKAFQNIKLSGLGMGNMRLPSTDPKNPSAPIDYSEAFKIIRRAYEAGINYFDTAYIYNNGESEKCLGEAMKIFPRDSFFIATKFSIDSTPDYEAVFEEQLRRLQTDYIDFYLLHCLTDANVDKYLNSGAIEYFLKQKEEGRIRYLGFSSHAGVETLRRFASHREWDFAQLQINYYDWNYSSAKEEYQILEERNIPIIVMEPVRGGRLADLTPEANAVLKAAHPDWSIASWALKFVKSLPQVQVILSGMSTMEQLEDNLATFADGEGLSGVDREILEKACEMFKSQIQVPCTACRYCCSECPMEINIPEYMKLYNAYKVDGPWALKDASKIESQGKPSDCIGCGACTGHCPQNIEVPKIMEELADLIKPQ</sequence>
<dbReference type="Pfam" id="PF00248">
    <property type="entry name" value="Aldo_ket_red"/>
    <property type="match status" value="1"/>
</dbReference>
<dbReference type="InterPro" id="IPR036812">
    <property type="entry name" value="NAD(P)_OxRdtase_dom_sf"/>
</dbReference>
<dbReference type="Gene3D" id="3.20.20.100">
    <property type="entry name" value="NADP-dependent oxidoreductase domain"/>
    <property type="match status" value="1"/>
</dbReference>
<dbReference type="InterPro" id="IPR017896">
    <property type="entry name" value="4Fe4S_Fe-S-bd"/>
</dbReference>
<evidence type="ECO:0000313" key="5">
    <source>
        <dbReference type="EMBL" id="MCC2231030.1"/>
    </source>
</evidence>
<dbReference type="Pfam" id="PF13187">
    <property type="entry name" value="Fer4_9"/>
    <property type="match status" value="1"/>
</dbReference>
<dbReference type="EMBL" id="JAJEQR010000021">
    <property type="protein sequence ID" value="MCC2231030.1"/>
    <property type="molecule type" value="Genomic_DNA"/>
</dbReference>
<keyword evidence="6" id="KW-1185">Reference proteome</keyword>
<protein>
    <submittedName>
        <fullName evidence="5">Aldo/keto reductase</fullName>
    </submittedName>
</protein>
<dbReference type="SUPFAM" id="SSF46548">
    <property type="entry name" value="alpha-helical ferredoxin"/>
    <property type="match status" value="1"/>
</dbReference>
<accession>A0AAE3EAP6</accession>
<dbReference type="AlphaFoldDB" id="A0AAE3EAP6"/>
<name>A0AAE3EAP6_9FIRM</name>
<proteinExistence type="predicted"/>
<dbReference type="InterPro" id="IPR023210">
    <property type="entry name" value="NADP_OxRdtase_dom"/>
</dbReference>
<dbReference type="PRINTS" id="PR00069">
    <property type="entry name" value="ALDKETRDTASE"/>
</dbReference>
<dbReference type="InterPro" id="IPR053135">
    <property type="entry name" value="AKR2_Oxidoreductase"/>
</dbReference>
<dbReference type="PANTHER" id="PTHR43312:SF2">
    <property type="entry name" value="OXIDOREDUCTASE"/>
    <property type="match status" value="1"/>
</dbReference>
<dbReference type="GO" id="GO:0046872">
    <property type="term" value="F:metal ion binding"/>
    <property type="evidence" value="ECO:0007669"/>
    <property type="project" value="UniProtKB-KW"/>
</dbReference>
<dbReference type="CDD" id="cd19096">
    <property type="entry name" value="AKR_Fe-S_oxidoreductase"/>
    <property type="match status" value="1"/>
</dbReference>
<dbReference type="Gene3D" id="3.30.70.20">
    <property type="match status" value="1"/>
</dbReference>
<feature type="domain" description="4Fe-4S ferredoxin-type" evidence="4">
    <location>
        <begin position="332"/>
        <end position="363"/>
    </location>
</feature>
<dbReference type="Proteomes" id="UP001198182">
    <property type="component" value="Unassembled WGS sequence"/>
</dbReference>
<dbReference type="InterPro" id="IPR020471">
    <property type="entry name" value="AKR"/>
</dbReference>
<keyword evidence="3" id="KW-0411">Iron-sulfur</keyword>
<gene>
    <name evidence="5" type="ORF">LKD81_08465</name>
</gene>
<evidence type="ECO:0000313" key="6">
    <source>
        <dbReference type="Proteomes" id="UP001198182"/>
    </source>
</evidence>
<dbReference type="PROSITE" id="PS51379">
    <property type="entry name" value="4FE4S_FER_2"/>
    <property type="match status" value="1"/>
</dbReference>
<dbReference type="GO" id="GO:0051536">
    <property type="term" value="F:iron-sulfur cluster binding"/>
    <property type="evidence" value="ECO:0007669"/>
    <property type="project" value="UniProtKB-KW"/>
</dbReference>
<comment type="caution">
    <text evidence="5">The sequence shown here is derived from an EMBL/GenBank/DDBJ whole genome shotgun (WGS) entry which is preliminary data.</text>
</comment>